<keyword evidence="3" id="KW-0238">DNA-binding</keyword>
<dbReference type="SUPFAM" id="SSF53850">
    <property type="entry name" value="Periplasmic binding protein-like II"/>
    <property type="match status" value="1"/>
</dbReference>
<evidence type="ECO:0000256" key="1">
    <source>
        <dbReference type="ARBA" id="ARBA00009437"/>
    </source>
</evidence>
<accession>A0AAP3GWU0</accession>
<dbReference type="CDD" id="cd05466">
    <property type="entry name" value="PBP2_LTTR_substrate"/>
    <property type="match status" value="1"/>
</dbReference>
<dbReference type="InterPro" id="IPR005119">
    <property type="entry name" value="LysR_subst-bd"/>
</dbReference>
<dbReference type="InterPro" id="IPR036388">
    <property type="entry name" value="WH-like_DNA-bd_sf"/>
</dbReference>
<dbReference type="PANTHER" id="PTHR30419">
    <property type="entry name" value="HTH-TYPE TRANSCRIPTIONAL REGULATOR YBHD"/>
    <property type="match status" value="1"/>
</dbReference>
<evidence type="ECO:0000256" key="2">
    <source>
        <dbReference type="ARBA" id="ARBA00023015"/>
    </source>
</evidence>
<reference evidence="6" key="1">
    <citation type="submission" date="2022-01" db="EMBL/GenBank/DDBJ databases">
        <title>VMRC isolate genome collection.</title>
        <authorList>
            <person name="France M."/>
            <person name="Rutt L."/>
            <person name="Humphrys M."/>
            <person name="Ravel J."/>
        </authorList>
    </citation>
    <scope>NUCLEOTIDE SEQUENCE</scope>
    <source>
        <strain evidence="6">C0127B5</strain>
    </source>
</reference>
<dbReference type="Gene3D" id="3.40.190.290">
    <property type="match status" value="1"/>
</dbReference>
<dbReference type="SUPFAM" id="SSF46785">
    <property type="entry name" value="Winged helix' DNA-binding domain"/>
    <property type="match status" value="1"/>
</dbReference>
<evidence type="ECO:0000259" key="5">
    <source>
        <dbReference type="PROSITE" id="PS50931"/>
    </source>
</evidence>
<evidence type="ECO:0000313" key="7">
    <source>
        <dbReference type="Proteomes" id="UP001213015"/>
    </source>
</evidence>
<dbReference type="Gene3D" id="1.10.10.10">
    <property type="entry name" value="Winged helix-like DNA-binding domain superfamily/Winged helix DNA-binding domain"/>
    <property type="match status" value="1"/>
</dbReference>
<dbReference type="PRINTS" id="PR00039">
    <property type="entry name" value="HTHLYSR"/>
</dbReference>
<feature type="domain" description="HTH lysR-type" evidence="5">
    <location>
        <begin position="2"/>
        <end position="60"/>
    </location>
</feature>
<dbReference type="GO" id="GO:0003700">
    <property type="term" value="F:DNA-binding transcription factor activity"/>
    <property type="evidence" value="ECO:0007669"/>
    <property type="project" value="InterPro"/>
</dbReference>
<evidence type="ECO:0000313" key="6">
    <source>
        <dbReference type="EMBL" id="MCZ3844802.1"/>
    </source>
</evidence>
<dbReference type="GO" id="GO:0005829">
    <property type="term" value="C:cytosol"/>
    <property type="evidence" value="ECO:0007669"/>
    <property type="project" value="TreeGrafter"/>
</dbReference>
<keyword evidence="4" id="KW-0804">Transcription</keyword>
<sequence>MMDTRVLRYFLTVAQTGNITEAAKKLHITQPTLSRQLQKLEEDLGQELLDRTQKGHFGLTNAGIILARKSENLLQIWDDISEEVKNSGPDISGKLKIGLVESQCSIIVERALKQLQILYPKLQFELYSAYSDDLKNALDMMQIDCAILLEPVESTKYFQKQLPIYEQWGLIVGKKHPWSKKRLISVSELKDTNLIIPKRSIINQDLEASLGIKMNLENIKGFVNLSSNISWLLETGEYATLGIDGVLSVRPNPNLVFVPLNIEKNSGHVLVWRKNSQTSAAMQAFFDMLEEKIKQI</sequence>
<dbReference type="InterPro" id="IPR050950">
    <property type="entry name" value="HTH-type_LysR_regulators"/>
</dbReference>
<name>A0AAP3GWU0_9LACO</name>
<dbReference type="InterPro" id="IPR000847">
    <property type="entry name" value="LysR_HTH_N"/>
</dbReference>
<dbReference type="Pfam" id="PF00126">
    <property type="entry name" value="HTH_1"/>
    <property type="match status" value="1"/>
</dbReference>
<dbReference type="InterPro" id="IPR036390">
    <property type="entry name" value="WH_DNA-bd_sf"/>
</dbReference>
<dbReference type="Pfam" id="PF03466">
    <property type="entry name" value="LysR_substrate"/>
    <property type="match status" value="1"/>
</dbReference>
<comment type="caution">
    <text evidence="6">The sequence shown here is derived from an EMBL/GenBank/DDBJ whole genome shotgun (WGS) entry which is preliminary data.</text>
</comment>
<evidence type="ECO:0000256" key="4">
    <source>
        <dbReference type="ARBA" id="ARBA00023163"/>
    </source>
</evidence>
<dbReference type="AlphaFoldDB" id="A0AAP3GWU0"/>
<dbReference type="Proteomes" id="UP001213015">
    <property type="component" value="Unassembled WGS sequence"/>
</dbReference>
<dbReference type="PROSITE" id="PS50931">
    <property type="entry name" value="HTH_LYSR"/>
    <property type="match status" value="1"/>
</dbReference>
<organism evidence="6 7">
    <name type="scientific">Lactobacillus mulieris</name>
    <dbReference type="NCBI Taxonomy" id="2508708"/>
    <lineage>
        <taxon>Bacteria</taxon>
        <taxon>Bacillati</taxon>
        <taxon>Bacillota</taxon>
        <taxon>Bacilli</taxon>
        <taxon>Lactobacillales</taxon>
        <taxon>Lactobacillaceae</taxon>
        <taxon>Lactobacillus</taxon>
    </lineage>
</organism>
<dbReference type="RefSeq" id="WP_006586576.1">
    <property type="nucleotide sequence ID" value="NZ_JAAVSE010000003.1"/>
</dbReference>
<protein>
    <submittedName>
        <fullName evidence="6">LysR family transcriptional regulator</fullName>
    </submittedName>
</protein>
<proteinExistence type="inferred from homology"/>
<evidence type="ECO:0000256" key="3">
    <source>
        <dbReference type="ARBA" id="ARBA00023125"/>
    </source>
</evidence>
<dbReference type="GO" id="GO:0003677">
    <property type="term" value="F:DNA binding"/>
    <property type="evidence" value="ECO:0007669"/>
    <property type="project" value="UniProtKB-KW"/>
</dbReference>
<dbReference type="PANTHER" id="PTHR30419:SF8">
    <property type="entry name" value="NITROGEN ASSIMILATION TRANSCRIPTIONAL ACTIVATOR-RELATED"/>
    <property type="match status" value="1"/>
</dbReference>
<dbReference type="FunFam" id="1.10.10.10:FF:000001">
    <property type="entry name" value="LysR family transcriptional regulator"/>
    <property type="match status" value="1"/>
</dbReference>
<gene>
    <name evidence="6" type="ORF">L2422_04615</name>
</gene>
<dbReference type="EMBL" id="JAKHLF010000006">
    <property type="protein sequence ID" value="MCZ3844802.1"/>
    <property type="molecule type" value="Genomic_DNA"/>
</dbReference>
<keyword evidence="2" id="KW-0805">Transcription regulation</keyword>
<comment type="similarity">
    <text evidence="1">Belongs to the LysR transcriptional regulatory family.</text>
</comment>